<feature type="compositionally biased region" description="Acidic residues" evidence="7">
    <location>
        <begin position="396"/>
        <end position="406"/>
    </location>
</feature>
<evidence type="ECO:0000256" key="6">
    <source>
        <dbReference type="ARBA" id="ARBA00046368"/>
    </source>
</evidence>
<comment type="subunit">
    <text evidence="6">Part of the activated spliceosome B/catalytic step 1 spliceosome, one of the forms of the spliceosome which has a well-formed active site but still cannot catalyze the branching reaction and is composed at least of 52 proteins, the U2, U5 and U6 snRNAs and the pre-mRNA. Recruited during early steps of activated spliceosome B maturation, it is probably one of the first proteins released from this complex as he matures to the spliceosome C complex. Component of the minor spliceosome, which splices U12-type introns.</text>
</comment>
<comment type="caution">
    <text evidence="9">The sequence shown here is derived from an EMBL/GenBank/DDBJ whole genome shotgun (WGS) entry which is preliminary data.</text>
</comment>
<evidence type="ECO:0000313" key="9">
    <source>
        <dbReference type="EMBL" id="CAB3989542.1"/>
    </source>
</evidence>
<feature type="compositionally biased region" description="Basic and acidic residues" evidence="7">
    <location>
        <begin position="415"/>
        <end position="428"/>
    </location>
</feature>
<dbReference type="InterPro" id="IPR002130">
    <property type="entry name" value="Cyclophilin-type_PPIase_dom"/>
</dbReference>
<dbReference type="PRINTS" id="PR00153">
    <property type="entry name" value="CSAPPISMRASE"/>
</dbReference>
<comment type="subcellular location">
    <subcellularLocation>
        <location evidence="1">Nucleus</location>
    </subcellularLocation>
</comment>
<evidence type="ECO:0000256" key="4">
    <source>
        <dbReference type="ARBA" id="ARBA00040027"/>
    </source>
</evidence>
<evidence type="ECO:0000256" key="1">
    <source>
        <dbReference type="ARBA" id="ARBA00004123"/>
    </source>
</evidence>
<organism evidence="9 10">
    <name type="scientific">Paramuricea clavata</name>
    <name type="common">Red gorgonian</name>
    <name type="synonym">Violescent sea-whip</name>
    <dbReference type="NCBI Taxonomy" id="317549"/>
    <lineage>
        <taxon>Eukaryota</taxon>
        <taxon>Metazoa</taxon>
        <taxon>Cnidaria</taxon>
        <taxon>Anthozoa</taxon>
        <taxon>Octocorallia</taxon>
        <taxon>Malacalcyonacea</taxon>
        <taxon>Plexauridae</taxon>
        <taxon>Paramuricea</taxon>
    </lineage>
</organism>
<feature type="compositionally biased region" description="Basic and acidic residues" evidence="7">
    <location>
        <begin position="247"/>
        <end position="279"/>
    </location>
</feature>
<dbReference type="CDD" id="cd22288">
    <property type="entry name" value="CWC27_CTD"/>
    <property type="match status" value="1"/>
</dbReference>
<comment type="similarity">
    <text evidence="2">Belongs to the cyclophilin-type PPIase family.</text>
</comment>
<dbReference type="Proteomes" id="UP001152795">
    <property type="component" value="Unassembled WGS sequence"/>
</dbReference>
<dbReference type="OrthoDB" id="442970at2759"/>
<dbReference type="EMBL" id="CACRXK020001506">
    <property type="protein sequence ID" value="CAB3989542.1"/>
    <property type="molecule type" value="Genomic_DNA"/>
</dbReference>
<evidence type="ECO:0000256" key="7">
    <source>
        <dbReference type="SAM" id="MobiDB-lite"/>
    </source>
</evidence>
<feature type="compositionally biased region" description="Low complexity" evidence="7">
    <location>
        <begin position="366"/>
        <end position="378"/>
    </location>
</feature>
<dbReference type="Gene3D" id="2.40.100.10">
    <property type="entry name" value="Cyclophilin-like"/>
    <property type="match status" value="1"/>
</dbReference>
<feature type="domain" description="PPIase cyclophilin-type" evidence="8">
    <location>
        <begin position="18"/>
        <end position="166"/>
    </location>
</feature>
<feature type="compositionally biased region" description="Basic and acidic residues" evidence="7">
    <location>
        <begin position="225"/>
        <end position="237"/>
    </location>
</feature>
<gene>
    <name evidence="9" type="ORF">PACLA_8A054174</name>
</gene>
<sequence length="462" mass="53655">MSNIYIQEPPTKGKVLISTSVGDIDIELWSKEAPKACRNFVQLCLERYYDNTIFHRIVKGFCIQGGDPTGTGTGGESIYGQPFKNEVHQRLRFVRRGLVATANTGENDNGSQFFFTLGRTDELHGKHTIFGKVTGNTVYNMLEMESMEVDQNDFPVYPPKIYKTEVLSNPFEDIVPREKEKPVDKESLNKKEKKSKGTKNFSLLSFGEEAEDDEEEVQTLSKDMKIKSSHDALDDPKLSSVSALETRPTEDNERIVDEEVADNVRNKLKKSRVEEKNDDHDEEDDDKDERSERSKELRRESKRLTRELRESKKMKRDEEVDTKDEEDEKEDEKEDEVGALKEFRQERNEYLHKKNETIKKKGSGREQQTLQLLSSFQSKLEEPGEATSLNLLNYDSEGEEEGDDNDSSSWLHHKLVFEEHDRKVKDANIPDEDTYEIFDPRNPINKRRREESKRTQKEKKKK</sequence>
<dbReference type="GO" id="GO:0071013">
    <property type="term" value="C:catalytic step 2 spliceosome"/>
    <property type="evidence" value="ECO:0007669"/>
    <property type="project" value="TreeGrafter"/>
</dbReference>
<feature type="compositionally biased region" description="Acidic residues" evidence="7">
    <location>
        <begin position="319"/>
        <end position="335"/>
    </location>
</feature>
<dbReference type="PANTHER" id="PTHR45625">
    <property type="entry name" value="PEPTIDYL-PROLYL CIS-TRANS ISOMERASE-RELATED"/>
    <property type="match status" value="1"/>
</dbReference>
<dbReference type="SUPFAM" id="SSF50891">
    <property type="entry name" value="Cyclophilin-like"/>
    <property type="match status" value="1"/>
</dbReference>
<dbReference type="Pfam" id="PF00160">
    <property type="entry name" value="Pro_isomerase"/>
    <property type="match status" value="1"/>
</dbReference>
<dbReference type="FunFam" id="2.40.100.10:FF:000007">
    <property type="entry name" value="Peptidyl-prolyl cis-trans isomerase CWC27 homolog"/>
    <property type="match status" value="1"/>
</dbReference>
<keyword evidence="10" id="KW-1185">Reference proteome</keyword>
<evidence type="ECO:0000256" key="3">
    <source>
        <dbReference type="ARBA" id="ARBA00023242"/>
    </source>
</evidence>
<accession>A0A7D9HPD6</accession>
<evidence type="ECO:0000313" key="10">
    <source>
        <dbReference type="Proteomes" id="UP001152795"/>
    </source>
</evidence>
<dbReference type="GO" id="GO:0003755">
    <property type="term" value="F:peptidyl-prolyl cis-trans isomerase activity"/>
    <property type="evidence" value="ECO:0007669"/>
    <property type="project" value="InterPro"/>
</dbReference>
<protein>
    <recommendedName>
        <fullName evidence="4">Spliceosome-associated protein CWC27 homolog</fullName>
    </recommendedName>
    <alternativeName>
        <fullName evidence="5">Probable inactive peptidyl-prolyl cis-trans isomerase CWC27 homolog</fullName>
    </alternativeName>
</protein>
<keyword evidence="9" id="KW-0413">Isomerase</keyword>
<feature type="compositionally biased region" description="Basic and acidic residues" evidence="7">
    <location>
        <begin position="288"/>
        <end position="318"/>
    </location>
</feature>
<keyword evidence="3" id="KW-0539">Nucleus</keyword>
<dbReference type="AlphaFoldDB" id="A0A7D9HPD6"/>
<reference evidence="9" key="1">
    <citation type="submission" date="2020-04" db="EMBL/GenBank/DDBJ databases">
        <authorList>
            <person name="Alioto T."/>
            <person name="Alioto T."/>
            <person name="Gomez Garrido J."/>
        </authorList>
    </citation>
    <scope>NUCLEOTIDE SEQUENCE</scope>
    <source>
        <strain evidence="9">A484AB</strain>
    </source>
</reference>
<feature type="compositionally biased region" description="Basic and acidic residues" evidence="7">
    <location>
        <begin position="336"/>
        <end position="359"/>
    </location>
</feature>
<dbReference type="PROSITE" id="PS50072">
    <property type="entry name" value="CSA_PPIASE_2"/>
    <property type="match status" value="1"/>
</dbReference>
<proteinExistence type="inferred from homology"/>
<evidence type="ECO:0000256" key="2">
    <source>
        <dbReference type="ARBA" id="ARBA00007365"/>
    </source>
</evidence>
<dbReference type="InterPro" id="IPR029000">
    <property type="entry name" value="Cyclophilin-like_dom_sf"/>
</dbReference>
<evidence type="ECO:0000256" key="5">
    <source>
        <dbReference type="ARBA" id="ARBA00042090"/>
    </source>
</evidence>
<dbReference type="InterPro" id="IPR044666">
    <property type="entry name" value="Cyclophilin_A-like"/>
</dbReference>
<evidence type="ECO:0000259" key="8">
    <source>
        <dbReference type="PROSITE" id="PS50072"/>
    </source>
</evidence>
<dbReference type="PANTHER" id="PTHR45625:SF6">
    <property type="entry name" value="SPLICEOSOME-ASSOCIATED PROTEIN CWC27 HOMOLOG"/>
    <property type="match status" value="1"/>
</dbReference>
<name>A0A7D9HPD6_PARCT</name>
<feature type="region of interest" description="Disordered" evidence="7">
    <location>
        <begin position="225"/>
        <end position="462"/>
    </location>
</feature>